<dbReference type="SUPFAM" id="SSF88713">
    <property type="entry name" value="Glycoside hydrolase/deacetylase"/>
    <property type="match status" value="1"/>
</dbReference>
<dbReference type="Gene3D" id="3.20.20.370">
    <property type="entry name" value="Glycoside hydrolase/deacetylase"/>
    <property type="match status" value="1"/>
</dbReference>
<comment type="function">
    <text evidence="1">Is involved in generating a small heat-stable compound (Nod), an acylated oligomer of N-acetylglucosamine, that stimulates mitosis in various plant protoplasts.</text>
</comment>
<dbReference type="InterPro" id="IPR037950">
    <property type="entry name" value="PgdA-like"/>
</dbReference>
<proteinExistence type="inferred from homology"/>
<evidence type="ECO:0000256" key="1">
    <source>
        <dbReference type="ARBA" id="ARBA00003236"/>
    </source>
</evidence>
<dbReference type="Pfam" id="PF01522">
    <property type="entry name" value="Polysacc_deac_1"/>
    <property type="match status" value="1"/>
</dbReference>
<dbReference type="OrthoDB" id="9784220at2"/>
<dbReference type="InterPro" id="IPR002509">
    <property type="entry name" value="NODB_dom"/>
</dbReference>
<comment type="caution">
    <text evidence="6">The sequence shown here is derived from an EMBL/GenBank/DDBJ whole genome shotgun (WGS) entry which is preliminary data.</text>
</comment>
<dbReference type="Proteomes" id="UP000028701">
    <property type="component" value="Unassembled WGS sequence"/>
</dbReference>
<dbReference type="EMBL" id="BBJU01000027">
    <property type="protein sequence ID" value="GAK72694.1"/>
    <property type="molecule type" value="Genomic_DNA"/>
</dbReference>
<organism evidence="6 7">
    <name type="scientific">Agrobacterium rubi TR3 = NBRC 13261</name>
    <dbReference type="NCBI Taxonomy" id="1368415"/>
    <lineage>
        <taxon>Bacteria</taxon>
        <taxon>Pseudomonadati</taxon>
        <taxon>Pseudomonadota</taxon>
        <taxon>Alphaproteobacteria</taxon>
        <taxon>Hyphomicrobiales</taxon>
        <taxon>Rhizobiaceae</taxon>
        <taxon>Rhizobium/Agrobacterium group</taxon>
        <taxon>Agrobacterium</taxon>
    </lineage>
</organism>
<reference evidence="6 7" key="1">
    <citation type="submission" date="2014-08" db="EMBL/GenBank/DDBJ databases">
        <title>Whole genome shotgun sequence of Rhizobium rubi NBRC 13261.</title>
        <authorList>
            <person name="Katano-Makiyama Y."/>
            <person name="Hosoyama A."/>
            <person name="Hashimoto M."/>
            <person name="Hosoyama Y."/>
            <person name="Noguchi M."/>
            <person name="Tsuchikane K."/>
            <person name="Uohara A."/>
            <person name="Ohji S."/>
            <person name="Ichikawa N."/>
            <person name="Kimura A."/>
            <person name="Yamazoe A."/>
            <person name="Fujita N."/>
        </authorList>
    </citation>
    <scope>NUCLEOTIDE SEQUENCE [LARGE SCALE GENOMIC DNA]</scope>
    <source>
        <strain evidence="6 7">NBRC 13261</strain>
    </source>
</reference>
<dbReference type="InterPro" id="IPR011330">
    <property type="entry name" value="Glyco_hydro/deAcase_b/a-brl"/>
</dbReference>
<dbReference type="GO" id="GO:0005975">
    <property type="term" value="P:carbohydrate metabolic process"/>
    <property type="evidence" value="ECO:0007669"/>
    <property type="project" value="InterPro"/>
</dbReference>
<evidence type="ECO:0000313" key="6">
    <source>
        <dbReference type="EMBL" id="GAK72694.1"/>
    </source>
</evidence>
<evidence type="ECO:0000256" key="2">
    <source>
        <dbReference type="ARBA" id="ARBA00010973"/>
    </source>
</evidence>
<protein>
    <recommendedName>
        <fullName evidence="3">Chitooligosaccharide deacetylase</fullName>
    </recommendedName>
    <alternativeName>
        <fullName evidence="4">Nodulation protein B</fullName>
    </alternativeName>
</protein>
<dbReference type="eggNOG" id="COG0726">
    <property type="taxonomic scope" value="Bacteria"/>
</dbReference>
<dbReference type="RefSeq" id="WP_045232124.1">
    <property type="nucleotide sequence ID" value="NZ_BBJU01000027.1"/>
</dbReference>
<dbReference type="AlphaFoldDB" id="A0A081D198"/>
<gene>
    <name evidence="6" type="ORF">RRU01S_27_00820</name>
</gene>
<feature type="domain" description="NodB homology" evidence="5">
    <location>
        <begin position="47"/>
        <end position="265"/>
    </location>
</feature>
<comment type="similarity">
    <text evidence="2">Belongs to the polysaccharide deacetylase family.</text>
</comment>
<dbReference type="CDD" id="cd10938">
    <property type="entry name" value="CE4_HpPgdA_like"/>
    <property type="match status" value="1"/>
</dbReference>
<evidence type="ECO:0000313" key="7">
    <source>
        <dbReference type="Proteomes" id="UP000028701"/>
    </source>
</evidence>
<dbReference type="PANTHER" id="PTHR47561">
    <property type="entry name" value="POLYSACCHARIDE DEACETYLASE FAMILY PROTEIN (AFU_ORTHOLOGUE AFUA_6G05030)"/>
    <property type="match status" value="1"/>
</dbReference>
<evidence type="ECO:0000259" key="5">
    <source>
        <dbReference type="PROSITE" id="PS51677"/>
    </source>
</evidence>
<name>A0A081D198_9HYPH</name>
<evidence type="ECO:0000256" key="3">
    <source>
        <dbReference type="ARBA" id="ARBA00020071"/>
    </source>
</evidence>
<dbReference type="PANTHER" id="PTHR47561:SF1">
    <property type="entry name" value="POLYSACCHARIDE DEACETYLASE FAMILY PROTEIN (AFU_ORTHOLOGUE AFUA_6G05030)"/>
    <property type="match status" value="1"/>
</dbReference>
<accession>A0A081D198</accession>
<dbReference type="PROSITE" id="PS51677">
    <property type="entry name" value="NODB"/>
    <property type="match status" value="1"/>
</dbReference>
<evidence type="ECO:0000256" key="4">
    <source>
        <dbReference type="ARBA" id="ARBA00032976"/>
    </source>
</evidence>
<dbReference type="GO" id="GO:0016810">
    <property type="term" value="F:hydrolase activity, acting on carbon-nitrogen (but not peptide) bonds"/>
    <property type="evidence" value="ECO:0007669"/>
    <property type="project" value="InterPro"/>
</dbReference>
<sequence length="300" mass="34532">MTPRLKTSGPWPDYQWPDGKKSAFSFSVDVDADSPWLWQNRDDASSRFLGQLEQRRYGPRVGIWRILDLLDRYGIKGSFFVPGSVAEFYPELLPVMVERGHEIGLHGYFHEIVAQTSDDEFSEALERSLEIFRSQTGIKPAGFRSPAWEVTPHMLAEIKRHGLYDTSLSGFDHPYVIEDVVEIPVQWAIDDAIYFKFLGGGADHWPPASPQAVFEIWRDEWQNLHHYGGMLMLTIHDWISGRAHRIHLLEQLLDLVTQEKDVWVATVGDIARHHLNSPNHDRFRVDAEIPAGFNTRTNME</sequence>